<dbReference type="KEGG" id="vg:13993578"/>
<dbReference type="OrthoDB" id="28767at10239"/>
<gene>
    <name evidence="1" type="ORF">GAP31_258</name>
</gene>
<accession>K4FAZ2</accession>
<sequence>MKNVQILQCRDIKDLEARLNAYFEKGYHISGGITVDGNWYVAVVVKPF</sequence>
<dbReference type="EMBL" id="JN882284">
    <property type="protein sequence ID" value="AFC21439.1"/>
    <property type="molecule type" value="Genomic_DNA"/>
</dbReference>
<reference evidence="1 2" key="1">
    <citation type="journal article" date="2012" name="J. Virol.">
        <title>Genome Sequence of Cronobacter sakazakii Myovirus vB_CsaM_GAP31.</title>
        <authorList>
            <person name="Abbasifar R."/>
            <person name="Kropinski A.M."/>
            <person name="Sabour P.M."/>
            <person name="Ackermann H.W."/>
            <person name="Alanis Villa A."/>
            <person name="Abbasifar A."/>
            <person name="Griffiths M.W."/>
        </authorList>
    </citation>
    <scope>NUCLEOTIDE SEQUENCE [LARGE SCALE GENOMIC DNA]</scope>
</reference>
<dbReference type="GeneID" id="13993578"/>
<dbReference type="RefSeq" id="YP_006987094.1">
    <property type="nucleotide sequence ID" value="NC_019400.1"/>
</dbReference>
<name>K4FAZ2_9CAUD</name>
<evidence type="ECO:0000313" key="2">
    <source>
        <dbReference type="Proteomes" id="UP000000458"/>
    </source>
</evidence>
<dbReference type="Proteomes" id="UP000000458">
    <property type="component" value="Segment"/>
</dbReference>
<evidence type="ECO:0000313" key="1">
    <source>
        <dbReference type="EMBL" id="AFC21439.1"/>
    </source>
</evidence>
<keyword evidence="2" id="KW-1185">Reference proteome</keyword>
<proteinExistence type="predicted"/>
<organism evidence="1 2">
    <name type="scientific">Cronobacter phage vB_CsaM_GAP31</name>
    <dbReference type="NCBI Taxonomy" id="1141135"/>
    <lineage>
        <taxon>Viruses</taxon>
        <taxon>Duplodnaviria</taxon>
        <taxon>Heunggongvirae</taxon>
        <taxon>Uroviricota</taxon>
        <taxon>Caudoviricetes</taxon>
        <taxon>Vequintavirinae</taxon>
        <taxon>Seunavirus</taxon>
        <taxon>Seunavirus GAP31</taxon>
    </lineage>
</organism>
<evidence type="ECO:0008006" key="3">
    <source>
        <dbReference type="Google" id="ProtNLM"/>
    </source>
</evidence>
<protein>
    <recommendedName>
        <fullName evidence="3">DUF1737 domain-containing protein</fullName>
    </recommendedName>
</protein>